<evidence type="ECO:0000313" key="2">
    <source>
        <dbReference type="Proteomes" id="UP000247792"/>
    </source>
</evidence>
<accession>A0A318JT11</accession>
<reference evidence="1 2" key="1">
    <citation type="submission" date="2018-05" db="EMBL/GenBank/DDBJ databases">
        <title>Genomic Encyclopedia of Type Strains, Phase IV (KMG-IV): sequencing the most valuable type-strain genomes for metagenomic binning, comparative biology and taxonomic classification.</title>
        <authorList>
            <person name="Goeker M."/>
        </authorList>
    </citation>
    <scope>NUCLEOTIDE SEQUENCE [LARGE SCALE GENOMIC DNA]</scope>
    <source>
        <strain evidence="1 2">DSM 19792</strain>
    </source>
</reference>
<dbReference type="Proteomes" id="UP000247792">
    <property type="component" value="Unassembled WGS sequence"/>
</dbReference>
<keyword evidence="2" id="KW-1185">Reference proteome</keyword>
<protein>
    <submittedName>
        <fullName evidence="1">Uncharacterized protein</fullName>
    </submittedName>
</protein>
<evidence type="ECO:0000313" key="1">
    <source>
        <dbReference type="EMBL" id="PXX47520.1"/>
    </source>
</evidence>
<gene>
    <name evidence="1" type="ORF">DFR42_1011103</name>
</gene>
<organism evidence="1 2">
    <name type="scientific">Undibacterium pigrum</name>
    <dbReference type="NCBI Taxonomy" id="401470"/>
    <lineage>
        <taxon>Bacteria</taxon>
        <taxon>Pseudomonadati</taxon>
        <taxon>Pseudomonadota</taxon>
        <taxon>Betaproteobacteria</taxon>
        <taxon>Burkholderiales</taxon>
        <taxon>Oxalobacteraceae</taxon>
        <taxon>Undibacterium</taxon>
    </lineage>
</organism>
<sequence>MTVGPGITPDLLTLQTAANLLQPFLLQALAGLFSVLPKQYYEFTAGGELHPALKTYNLPTYSAIELYAKIKLLLEHAV</sequence>
<dbReference type="AlphaFoldDB" id="A0A318JT11"/>
<dbReference type="EMBL" id="QJKB01000001">
    <property type="protein sequence ID" value="PXX47520.1"/>
    <property type="molecule type" value="Genomic_DNA"/>
</dbReference>
<name>A0A318JT11_9BURK</name>
<proteinExistence type="predicted"/>
<comment type="caution">
    <text evidence="1">The sequence shown here is derived from an EMBL/GenBank/DDBJ whole genome shotgun (WGS) entry which is preliminary data.</text>
</comment>